<dbReference type="EMBL" id="VITN01000021">
    <property type="protein sequence ID" value="TWB13092.1"/>
    <property type="molecule type" value="Genomic_DNA"/>
</dbReference>
<dbReference type="InterPro" id="IPR017734">
    <property type="entry name" value="T6SS_SciN"/>
</dbReference>
<dbReference type="PANTHER" id="PTHR37625">
    <property type="entry name" value="OUTER MEMBRANE LIPOPROTEIN-RELATED"/>
    <property type="match status" value="1"/>
</dbReference>
<dbReference type="OrthoDB" id="7724415at2"/>
<dbReference type="Pfam" id="PF12790">
    <property type="entry name" value="T6SS-SciN"/>
    <property type="match status" value="1"/>
</dbReference>
<proteinExistence type="predicted"/>
<evidence type="ECO:0000313" key="3">
    <source>
        <dbReference type="Proteomes" id="UP000319859"/>
    </source>
</evidence>
<accession>A0A560EUN1</accession>
<feature type="compositionally biased region" description="Low complexity" evidence="1">
    <location>
        <begin position="175"/>
        <end position="187"/>
    </location>
</feature>
<gene>
    <name evidence="2" type="ORF">FBZ89_12159</name>
</gene>
<sequence>MPFATTTARRSTQHPMSRAALATVLAGAVLQLAACSHEPPPPPPVRTTVPVSINVGPDANPDTLGRPSPIVTRVYQLASKDKFTIAAPIQLIQHDTQALGTDQLGRDEFVLQPGDKKQMVLPQNDKVHYVGIVAAYRAIDQANWREVVALPDTGPVTLNVTVGANGLVVKRDTADAGTPPGTAAAADASKRTPTK</sequence>
<feature type="region of interest" description="Disordered" evidence="1">
    <location>
        <begin position="172"/>
        <end position="195"/>
    </location>
</feature>
<name>A0A560EUN1_9PROT</name>
<dbReference type="InterPro" id="IPR038706">
    <property type="entry name" value="Type_VI_SciN-like_sf"/>
</dbReference>
<protein>
    <submittedName>
        <fullName evidence="2">Type VI secretion system protein VasD</fullName>
    </submittedName>
</protein>
<dbReference type="NCBIfam" id="TIGR03352">
    <property type="entry name" value="VI_chp_3"/>
    <property type="match status" value="1"/>
</dbReference>
<evidence type="ECO:0000313" key="2">
    <source>
        <dbReference type="EMBL" id="TWB13092.1"/>
    </source>
</evidence>
<dbReference type="AlphaFoldDB" id="A0A560EUN1"/>
<reference evidence="2 3" key="1">
    <citation type="submission" date="2019-06" db="EMBL/GenBank/DDBJ databases">
        <title>Genomic Encyclopedia of Type Strains, Phase IV (KMG-V): Genome sequencing to study the core and pangenomes of soil and plant-associated prokaryotes.</title>
        <authorList>
            <person name="Whitman W."/>
        </authorList>
    </citation>
    <scope>NUCLEOTIDE SEQUENCE [LARGE SCALE GENOMIC DNA]</scope>
    <source>
        <strain evidence="2 3">BR 11880</strain>
    </source>
</reference>
<evidence type="ECO:0000256" key="1">
    <source>
        <dbReference type="SAM" id="MobiDB-lite"/>
    </source>
</evidence>
<dbReference type="Proteomes" id="UP000319859">
    <property type="component" value="Unassembled WGS sequence"/>
</dbReference>
<organism evidence="2 3">
    <name type="scientific">Nitrospirillum amazonense</name>
    <dbReference type="NCBI Taxonomy" id="28077"/>
    <lineage>
        <taxon>Bacteria</taxon>
        <taxon>Pseudomonadati</taxon>
        <taxon>Pseudomonadota</taxon>
        <taxon>Alphaproteobacteria</taxon>
        <taxon>Rhodospirillales</taxon>
        <taxon>Azospirillaceae</taxon>
        <taxon>Nitrospirillum</taxon>
    </lineage>
</organism>
<comment type="caution">
    <text evidence="2">The sequence shown here is derived from an EMBL/GenBank/DDBJ whole genome shotgun (WGS) entry which is preliminary data.</text>
</comment>
<dbReference type="RefSeq" id="WP_145753020.1">
    <property type="nucleotide sequence ID" value="NZ_VITN01000021.1"/>
</dbReference>
<dbReference type="PANTHER" id="PTHR37625:SF4">
    <property type="entry name" value="OUTER MEMBRANE LIPOPROTEIN"/>
    <property type="match status" value="1"/>
</dbReference>
<dbReference type="Gene3D" id="2.60.40.4150">
    <property type="entry name" value="Type VI secretion system, lipoprotein SciN"/>
    <property type="match status" value="1"/>
</dbReference>